<dbReference type="GO" id="GO:0006508">
    <property type="term" value="P:proteolysis"/>
    <property type="evidence" value="ECO:0007669"/>
    <property type="project" value="UniProtKB-KW"/>
</dbReference>
<comment type="caution">
    <text evidence="8">The sequence shown here is derived from an EMBL/GenBank/DDBJ whole genome shotgun (WGS) entry which is preliminary data.</text>
</comment>
<feature type="non-terminal residue" evidence="8">
    <location>
        <position position="1"/>
    </location>
</feature>
<dbReference type="SMART" id="SM00020">
    <property type="entry name" value="Tryp_SPc"/>
    <property type="match status" value="1"/>
</dbReference>
<evidence type="ECO:0000313" key="9">
    <source>
        <dbReference type="EMBL" id="KAI1240562.1"/>
    </source>
</evidence>
<dbReference type="CDD" id="cd00190">
    <property type="entry name" value="Tryp_SPc"/>
    <property type="match status" value="1"/>
</dbReference>
<name>A0A835U1G1_9PASS</name>
<comment type="subcellular location">
    <subcellularLocation>
        <location evidence="1">Secreted</location>
    </subcellularLocation>
</comment>
<dbReference type="Proteomes" id="UP000618051">
    <property type="component" value="Unassembled WGS sequence"/>
</dbReference>
<dbReference type="PROSITE" id="PS00134">
    <property type="entry name" value="TRYPSIN_HIS"/>
    <property type="match status" value="1"/>
</dbReference>
<evidence type="ECO:0000256" key="5">
    <source>
        <dbReference type="ARBA" id="ARBA00022825"/>
    </source>
</evidence>
<evidence type="ECO:0000313" key="8">
    <source>
        <dbReference type="EMBL" id="KAG0125604.1"/>
    </source>
</evidence>
<dbReference type="SUPFAM" id="SSF50494">
    <property type="entry name" value="Trypsin-like serine proteases"/>
    <property type="match status" value="1"/>
</dbReference>
<dbReference type="GO" id="GO:0005576">
    <property type="term" value="C:extracellular region"/>
    <property type="evidence" value="ECO:0007669"/>
    <property type="project" value="UniProtKB-SubCell"/>
</dbReference>
<dbReference type="PANTHER" id="PTHR24252">
    <property type="entry name" value="ACROSIN-RELATED"/>
    <property type="match status" value="1"/>
</dbReference>
<dbReference type="InterPro" id="IPR043504">
    <property type="entry name" value="Peptidase_S1_PA_chymotrypsin"/>
</dbReference>
<dbReference type="EMBL" id="JADDUC010000020">
    <property type="protein sequence ID" value="KAG0125604.1"/>
    <property type="molecule type" value="Genomic_DNA"/>
</dbReference>
<dbReference type="InterPro" id="IPR018114">
    <property type="entry name" value="TRYPSIN_HIS"/>
</dbReference>
<dbReference type="OrthoDB" id="6339452at2759"/>
<feature type="domain" description="Peptidase S1" evidence="7">
    <location>
        <begin position="31"/>
        <end position="178"/>
    </location>
</feature>
<reference evidence="9" key="3">
    <citation type="submission" date="2022-01" db="EMBL/GenBank/DDBJ databases">
        <authorList>
            <person name="Rubenstein D.R."/>
        </authorList>
    </citation>
    <scope>NUCLEOTIDE SEQUENCE</scope>
    <source>
        <strain evidence="9">SS15</strain>
        <tissue evidence="9">Liver</tissue>
    </source>
</reference>
<dbReference type="GO" id="GO:0007340">
    <property type="term" value="P:acrosome reaction"/>
    <property type="evidence" value="ECO:0007669"/>
    <property type="project" value="TreeGrafter"/>
</dbReference>
<evidence type="ECO:0000259" key="7">
    <source>
        <dbReference type="PROSITE" id="PS50240"/>
    </source>
</evidence>
<evidence type="ECO:0000256" key="2">
    <source>
        <dbReference type="ARBA" id="ARBA00022525"/>
    </source>
</evidence>
<organism evidence="8">
    <name type="scientific">Lamprotornis superbus</name>
    <dbReference type="NCBI Taxonomy" id="245042"/>
    <lineage>
        <taxon>Eukaryota</taxon>
        <taxon>Metazoa</taxon>
        <taxon>Chordata</taxon>
        <taxon>Craniata</taxon>
        <taxon>Vertebrata</taxon>
        <taxon>Euteleostomi</taxon>
        <taxon>Archelosauria</taxon>
        <taxon>Archosauria</taxon>
        <taxon>Dinosauria</taxon>
        <taxon>Saurischia</taxon>
        <taxon>Theropoda</taxon>
        <taxon>Coelurosauria</taxon>
        <taxon>Aves</taxon>
        <taxon>Neognathae</taxon>
        <taxon>Neoaves</taxon>
        <taxon>Telluraves</taxon>
        <taxon>Australaves</taxon>
        <taxon>Passeriformes</taxon>
        <taxon>Sturnidae</taxon>
        <taxon>Lamprotornis</taxon>
    </lineage>
</organism>
<feature type="non-terminal residue" evidence="8">
    <location>
        <position position="178"/>
    </location>
</feature>
<proteinExistence type="predicted"/>
<evidence type="ECO:0000256" key="1">
    <source>
        <dbReference type="ARBA" id="ARBA00004613"/>
    </source>
</evidence>
<dbReference type="Pfam" id="PF00089">
    <property type="entry name" value="Trypsin"/>
    <property type="match status" value="1"/>
</dbReference>
<dbReference type="FunFam" id="2.40.10.10:FF:000122">
    <property type="entry name" value="Chymotrypsin-like elastase family member 1"/>
    <property type="match status" value="1"/>
</dbReference>
<gene>
    <name evidence="9" type="ORF">IHE44_0008988</name>
    <name evidence="8" type="ORF">IHE44_004983</name>
</gene>
<dbReference type="EMBL" id="JADDUC020000003">
    <property type="protein sequence ID" value="KAI1240562.1"/>
    <property type="molecule type" value="Genomic_DNA"/>
</dbReference>
<protein>
    <submittedName>
        <fullName evidence="8">Acrosin</fullName>
    </submittedName>
</protein>
<evidence type="ECO:0000256" key="3">
    <source>
        <dbReference type="ARBA" id="ARBA00022670"/>
    </source>
</evidence>
<dbReference type="InterPro" id="IPR009003">
    <property type="entry name" value="Peptidase_S1_PA"/>
</dbReference>
<dbReference type="PRINTS" id="PR00722">
    <property type="entry name" value="CHYMOTRYPSIN"/>
</dbReference>
<sequence length="178" mass="19450">GSCGLRAPPPVYSPIIYSYGNVAYDYGLTRIVGGSNAMEASWPWIVSIQHPWAPDLGHFCGGSLISTQWVLTAAHCFDDYNNISMVYVMIGATQLSQPGPGAAVRSVKQVVLHPYYNPDDLSYDIALIELDQPVQCSPYIQLACVAHPTLKISELNNCWVAGWGATTARCEFQQRLLG</sequence>
<keyword evidence="4" id="KW-0378">Hydrolase</keyword>
<keyword evidence="10" id="KW-1185">Reference proteome</keyword>
<evidence type="ECO:0000256" key="4">
    <source>
        <dbReference type="ARBA" id="ARBA00022801"/>
    </source>
</evidence>
<accession>A0A835U1G1</accession>
<dbReference type="InterPro" id="IPR001314">
    <property type="entry name" value="Peptidase_S1A"/>
</dbReference>
<reference evidence="9 10" key="2">
    <citation type="journal article" date="2021" name="J. Hered.">
        <title>Feather Gene Expression Elucidates the Developmental Basis of Plumage Iridescence in African Starlings.</title>
        <authorList>
            <person name="Rubenstein D.R."/>
            <person name="Corvelo A."/>
            <person name="MacManes M.D."/>
            <person name="Maia R."/>
            <person name="Narzisi G."/>
            <person name="Rousaki A."/>
            <person name="Vandenabeele P."/>
            <person name="Shawkey M.D."/>
            <person name="Solomon J."/>
        </authorList>
    </citation>
    <scope>NUCLEOTIDE SEQUENCE [LARGE SCALE GENOMIC DNA]</scope>
    <source>
        <strain evidence="9">SS15</strain>
    </source>
</reference>
<dbReference type="InterPro" id="IPR001254">
    <property type="entry name" value="Trypsin_dom"/>
</dbReference>
<evidence type="ECO:0000256" key="6">
    <source>
        <dbReference type="ARBA" id="ARBA00023157"/>
    </source>
</evidence>
<dbReference type="Gene3D" id="2.40.10.10">
    <property type="entry name" value="Trypsin-like serine proteases"/>
    <property type="match status" value="1"/>
</dbReference>
<reference evidence="8" key="1">
    <citation type="submission" date="2020-10" db="EMBL/GenBank/DDBJ databases">
        <title>Feather gene expression reveals the developmental basis of iridescence in African starlings.</title>
        <authorList>
            <person name="Rubenstein D.R."/>
        </authorList>
    </citation>
    <scope>NUCLEOTIDE SEQUENCE</scope>
    <source>
        <strain evidence="8">SS15</strain>
        <tissue evidence="8">Liver</tissue>
    </source>
</reference>
<keyword evidence="3" id="KW-0645">Protease</keyword>
<keyword evidence="6" id="KW-1015">Disulfide bond</keyword>
<keyword evidence="2" id="KW-0964">Secreted</keyword>
<keyword evidence="5" id="KW-0720">Serine protease</keyword>
<evidence type="ECO:0000313" key="10">
    <source>
        <dbReference type="Proteomes" id="UP000618051"/>
    </source>
</evidence>
<dbReference type="AlphaFoldDB" id="A0A835U1G1"/>
<dbReference type="PROSITE" id="PS50240">
    <property type="entry name" value="TRYPSIN_DOM"/>
    <property type="match status" value="1"/>
</dbReference>
<dbReference type="GO" id="GO:0004252">
    <property type="term" value="F:serine-type endopeptidase activity"/>
    <property type="evidence" value="ECO:0007669"/>
    <property type="project" value="InterPro"/>
</dbReference>
<dbReference type="PANTHER" id="PTHR24252:SF8">
    <property type="entry name" value="ACROSIN"/>
    <property type="match status" value="1"/>
</dbReference>